<dbReference type="CDD" id="cd08385">
    <property type="entry name" value="C2A_Synaptotagmin-1-5-6-9-10"/>
    <property type="match status" value="1"/>
</dbReference>
<dbReference type="GO" id="GO:0005544">
    <property type="term" value="F:calcium-dependent phospholipid binding"/>
    <property type="evidence" value="ECO:0007669"/>
    <property type="project" value="TreeGrafter"/>
</dbReference>
<evidence type="ECO:0000256" key="2">
    <source>
        <dbReference type="ARBA" id="ARBA00022737"/>
    </source>
</evidence>
<keyword evidence="3" id="KW-0812">Transmembrane</keyword>
<keyword evidence="3" id="KW-1133">Transmembrane helix</keyword>
<protein>
    <recommendedName>
        <fullName evidence="4">C2 domain-containing protein</fullName>
    </recommendedName>
</protein>
<keyword evidence="2" id="KW-0677">Repeat</keyword>
<dbReference type="FunFam" id="2.60.40.150:FF:000016">
    <property type="entry name" value="Synaptotagmin 1"/>
    <property type="match status" value="1"/>
</dbReference>
<dbReference type="PANTHER" id="PTHR10024">
    <property type="entry name" value="SYNAPTOTAGMIN"/>
    <property type="match status" value="1"/>
</dbReference>
<dbReference type="InterPro" id="IPR035892">
    <property type="entry name" value="C2_domain_sf"/>
</dbReference>
<sequence length="412" mass="45833">MFSRHARSLGADPSAAADATSTTLLSSATSSPPVAASPGLKHLAGDVGRSFLNVGKSSYVFAGAIDDDLFKMAQNNGVAMPRWVFSGLAAVTSLVIFSFLLCICKKCCCKKEKEKEKKGLKNGKMPDKGSATLQKIQPDMNELNRLGKKEKKLGKLQYSMDYDFQNNNLIVNILQASELPAMDLGGTSDPYVKVILLPDRKKKFETKVQKKTLNPVFNETFTFNVPYAEIGGKTLVLAAYDFDRFSKHDVIGEVRVPMNSVDLGQVVEEWKELQAGGNDDNDKPGDICFSLRYVPTAGKLTIVILEAKNKEFEENGRRRLRLKKKKTTVKKNTLNPYFNESFSFEIPFEQIQKVSVTITVNDYDRMGKNEAIGKLTLGCHASGSEELRHWSDMLASPRRPIAQWHTLMQGEE</sequence>
<dbReference type="EMBL" id="FN654298">
    <property type="protein sequence ID" value="CBY31272.1"/>
    <property type="molecule type" value="Genomic_DNA"/>
</dbReference>
<dbReference type="InterPro" id="IPR001565">
    <property type="entry name" value="Synaptotagmin"/>
</dbReference>
<dbReference type="SMART" id="SM00239">
    <property type="entry name" value="C2"/>
    <property type="match status" value="2"/>
</dbReference>
<feature type="transmembrane region" description="Helical" evidence="3">
    <location>
        <begin position="83"/>
        <end position="101"/>
    </location>
</feature>
<dbReference type="GO" id="GO:0031045">
    <property type="term" value="C:dense core granule"/>
    <property type="evidence" value="ECO:0007669"/>
    <property type="project" value="TreeGrafter"/>
</dbReference>
<dbReference type="InterPro" id="IPR000008">
    <property type="entry name" value="C2_dom"/>
</dbReference>
<dbReference type="SUPFAM" id="SSF49562">
    <property type="entry name" value="C2 domain (Calcium/lipid-binding domain, CaLB)"/>
    <property type="match status" value="2"/>
</dbReference>
<evidence type="ECO:0000259" key="4">
    <source>
        <dbReference type="PROSITE" id="PS50004"/>
    </source>
</evidence>
<dbReference type="PRINTS" id="PR00360">
    <property type="entry name" value="C2DOMAIN"/>
</dbReference>
<name>E4Y6M2_OIKDI</name>
<feature type="domain" description="C2" evidence="4">
    <location>
        <begin position="152"/>
        <end position="271"/>
    </location>
</feature>
<dbReference type="PANTHER" id="PTHR10024:SF227">
    <property type="entry name" value="SYNAPTOTAGMIN 1"/>
    <property type="match status" value="1"/>
</dbReference>
<evidence type="ECO:0000313" key="5">
    <source>
        <dbReference type="EMBL" id="CBY31272.1"/>
    </source>
</evidence>
<dbReference type="GO" id="GO:0005509">
    <property type="term" value="F:calcium ion binding"/>
    <property type="evidence" value="ECO:0007669"/>
    <property type="project" value="TreeGrafter"/>
</dbReference>
<dbReference type="PRINTS" id="PR00399">
    <property type="entry name" value="SYNAPTOTAGMN"/>
</dbReference>
<gene>
    <name evidence="5" type="ORF">GSOID_T00025169001</name>
</gene>
<dbReference type="GO" id="GO:0005886">
    <property type="term" value="C:plasma membrane"/>
    <property type="evidence" value="ECO:0007669"/>
    <property type="project" value="TreeGrafter"/>
</dbReference>
<comment type="similarity">
    <text evidence="1">Belongs to the synaptotagmin family.</text>
</comment>
<dbReference type="GO" id="GO:0048791">
    <property type="term" value="P:calcium ion-regulated exocytosis of neurotransmitter"/>
    <property type="evidence" value="ECO:0007669"/>
    <property type="project" value="TreeGrafter"/>
</dbReference>
<dbReference type="GO" id="GO:0030276">
    <property type="term" value="F:clathrin binding"/>
    <property type="evidence" value="ECO:0007669"/>
    <property type="project" value="TreeGrafter"/>
</dbReference>
<feature type="domain" description="C2" evidence="4">
    <location>
        <begin position="283"/>
        <end position="405"/>
    </location>
</feature>
<dbReference type="Pfam" id="PF00168">
    <property type="entry name" value="C2"/>
    <property type="match status" value="2"/>
</dbReference>
<dbReference type="GO" id="GO:0030672">
    <property type="term" value="C:synaptic vesicle membrane"/>
    <property type="evidence" value="ECO:0007669"/>
    <property type="project" value="TreeGrafter"/>
</dbReference>
<organism evidence="5">
    <name type="scientific">Oikopleura dioica</name>
    <name type="common">Tunicate</name>
    <dbReference type="NCBI Taxonomy" id="34765"/>
    <lineage>
        <taxon>Eukaryota</taxon>
        <taxon>Metazoa</taxon>
        <taxon>Chordata</taxon>
        <taxon>Tunicata</taxon>
        <taxon>Appendicularia</taxon>
        <taxon>Copelata</taxon>
        <taxon>Oikopleuridae</taxon>
        <taxon>Oikopleura</taxon>
    </lineage>
</organism>
<dbReference type="GO" id="GO:0001786">
    <property type="term" value="F:phosphatidylserine binding"/>
    <property type="evidence" value="ECO:0007669"/>
    <property type="project" value="TreeGrafter"/>
</dbReference>
<reference evidence="5" key="1">
    <citation type="journal article" date="2010" name="Science">
        <title>Plasticity of animal genome architecture unmasked by rapid evolution of a pelagic tunicate.</title>
        <authorList>
            <person name="Denoeud F."/>
            <person name="Henriet S."/>
            <person name="Mungpakdee S."/>
            <person name="Aury J.M."/>
            <person name="Da Silva C."/>
            <person name="Brinkmann H."/>
            <person name="Mikhaleva J."/>
            <person name="Olsen L.C."/>
            <person name="Jubin C."/>
            <person name="Canestro C."/>
            <person name="Bouquet J.M."/>
            <person name="Danks G."/>
            <person name="Poulain J."/>
            <person name="Campsteijn C."/>
            <person name="Adamski M."/>
            <person name="Cross I."/>
            <person name="Yadetie F."/>
            <person name="Muffato M."/>
            <person name="Louis A."/>
            <person name="Butcher S."/>
            <person name="Tsagkogeorga G."/>
            <person name="Konrad A."/>
            <person name="Singh S."/>
            <person name="Jensen M.F."/>
            <person name="Cong E.H."/>
            <person name="Eikeseth-Otteraa H."/>
            <person name="Noel B."/>
            <person name="Anthouard V."/>
            <person name="Porcel B.M."/>
            <person name="Kachouri-Lafond R."/>
            <person name="Nishino A."/>
            <person name="Ugolini M."/>
            <person name="Chourrout P."/>
            <person name="Nishida H."/>
            <person name="Aasland R."/>
            <person name="Huzurbazar S."/>
            <person name="Westhof E."/>
            <person name="Delsuc F."/>
            <person name="Lehrach H."/>
            <person name="Reinhardt R."/>
            <person name="Weissenbach J."/>
            <person name="Roy S.W."/>
            <person name="Artiguenave F."/>
            <person name="Postlethwait J.H."/>
            <person name="Manak J.R."/>
            <person name="Thompson E.M."/>
            <person name="Jaillon O."/>
            <person name="Du Pasquier L."/>
            <person name="Boudinot P."/>
            <person name="Liberles D.A."/>
            <person name="Volff J.N."/>
            <person name="Philippe H."/>
            <person name="Lenhard B."/>
            <person name="Roest Crollius H."/>
            <person name="Wincker P."/>
            <person name="Chourrout D."/>
        </authorList>
    </citation>
    <scope>NUCLEOTIDE SEQUENCE [LARGE SCALE GENOMIC DNA]</scope>
</reference>
<keyword evidence="3" id="KW-0472">Membrane</keyword>
<proteinExistence type="inferred from homology"/>
<evidence type="ECO:0000256" key="3">
    <source>
        <dbReference type="SAM" id="Phobius"/>
    </source>
</evidence>
<evidence type="ECO:0000256" key="1">
    <source>
        <dbReference type="ARBA" id="ARBA00006996"/>
    </source>
</evidence>
<dbReference type="GO" id="GO:0048488">
    <property type="term" value="P:synaptic vesicle endocytosis"/>
    <property type="evidence" value="ECO:0007669"/>
    <property type="project" value="TreeGrafter"/>
</dbReference>
<dbReference type="Gene3D" id="2.60.40.150">
    <property type="entry name" value="C2 domain"/>
    <property type="match status" value="2"/>
</dbReference>
<dbReference type="Proteomes" id="UP000011014">
    <property type="component" value="Unassembled WGS sequence"/>
</dbReference>
<dbReference type="GO" id="GO:0030424">
    <property type="term" value="C:axon"/>
    <property type="evidence" value="ECO:0007669"/>
    <property type="project" value="TreeGrafter"/>
</dbReference>
<dbReference type="AlphaFoldDB" id="E4Y6M2"/>
<dbReference type="GO" id="GO:0000149">
    <property type="term" value="F:SNARE binding"/>
    <property type="evidence" value="ECO:0007669"/>
    <property type="project" value="TreeGrafter"/>
</dbReference>
<dbReference type="PROSITE" id="PS50004">
    <property type="entry name" value="C2"/>
    <property type="match status" value="2"/>
</dbReference>
<accession>E4Y6M2</accession>